<feature type="transmembrane region" description="Helical" evidence="6">
    <location>
        <begin position="272"/>
        <end position="293"/>
    </location>
</feature>
<dbReference type="PANTHER" id="PTHR46726">
    <property type="entry name" value="TWO PORE CHANNEL 3"/>
    <property type="match status" value="1"/>
</dbReference>
<feature type="transmembrane region" description="Helical" evidence="6">
    <location>
        <begin position="547"/>
        <end position="568"/>
    </location>
</feature>
<keyword evidence="3 6" id="KW-1133">Transmembrane helix</keyword>
<dbReference type="Proteomes" id="UP000034805">
    <property type="component" value="Unassembled WGS sequence"/>
</dbReference>
<dbReference type="Pfam" id="PF00520">
    <property type="entry name" value="Ion_trans"/>
    <property type="match status" value="2"/>
</dbReference>
<protein>
    <submittedName>
        <fullName evidence="8">Two pore calcium channel protein 1-like</fullName>
    </submittedName>
</protein>
<evidence type="ECO:0000259" key="7">
    <source>
        <dbReference type="Pfam" id="PF00520"/>
    </source>
</evidence>
<evidence type="ECO:0000256" key="2">
    <source>
        <dbReference type="ARBA" id="ARBA00022692"/>
    </source>
</evidence>
<dbReference type="EMBL" id="JARO02001604">
    <property type="protein sequence ID" value="KPP74935.1"/>
    <property type="molecule type" value="Genomic_DNA"/>
</dbReference>
<feature type="transmembrane region" description="Helical" evidence="6">
    <location>
        <begin position="209"/>
        <end position="228"/>
    </location>
</feature>
<proteinExistence type="predicted"/>
<feature type="transmembrane region" description="Helical" evidence="6">
    <location>
        <begin position="663"/>
        <end position="690"/>
    </location>
</feature>
<feature type="transmembrane region" description="Helical" evidence="6">
    <location>
        <begin position="448"/>
        <end position="466"/>
    </location>
</feature>
<feature type="domain" description="Ion transport" evidence="7">
    <location>
        <begin position="447"/>
        <end position="689"/>
    </location>
</feature>
<comment type="subcellular location">
    <subcellularLocation>
        <location evidence="1">Membrane</location>
        <topology evidence="1">Multi-pass membrane protein</topology>
    </subcellularLocation>
</comment>
<feature type="non-terminal residue" evidence="8">
    <location>
        <position position="1"/>
    </location>
</feature>
<dbReference type="Gene3D" id="1.10.287.70">
    <property type="match status" value="2"/>
</dbReference>
<feature type="region of interest" description="Disordered" evidence="5">
    <location>
        <begin position="769"/>
        <end position="799"/>
    </location>
</feature>
<keyword evidence="4 6" id="KW-0472">Membrane</keyword>
<evidence type="ECO:0000256" key="6">
    <source>
        <dbReference type="SAM" id="Phobius"/>
    </source>
</evidence>
<dbReference type="Gene3D" id="1.20.120.350">
    <property type="entry name" value="Voltage-gated potassium channels. Chain C"/>
    <property type="match status" value="2"/>
</dbReference>
<dbReference type="PANTHER" id="PTHR46726:SF1">
    <property type="entry name" value="TWO-PORE CALCIUM CHANNEL 3"/>
    <property type="match status" value="1"/>
</dbReference>
<dbReference type="GO" id="GO:0016020">
    <property type="term" value="C:membrane"/>
    <property type="evidence" value="ECO:0007669"/>
    <property type="project" value="UniProtKB-SubCell"/>
</dbReference>
<feature type="transmembrane region" description="Helical" evidence="6">
    <location>
        <begin position="107"/>
        <end position="127"/>
    </location>
</feature>
<feature type="region of interest" description="Disordered" evidence="5">
    <location>
        <begin position="1"/>
        <end position="42"/>
    </location>
</feature>
<sequence>TCSGDEEKREKKMSEADKREGADVGQRGANGGGKSSAGSAEGHKSDELKLAAVYVSDAQYNRNVFFNTSPQCVRLYMLYNHWSLQFLVYVFIFVDLALALFEDPAFVPLPLWATYIMELICLAAFTARLIHYARIIPKQKFWKDPKNICIVVVILLTLVDMIIYGSLKAMDYHVVRWSRVFRPLFLVNVTEGRHLRRAFRSIRNALPQIIYVFFLFIISVLMFSLMALKLFGKRQVRPEWSDISSVCTSVFHFAIDLKTIDGRSYFTNYGEIIFDLYVLVTTANSPDVMMPAYNSSSTFSIFFIVYILINTYTFMSVFLAVVYNNYKKYLKEEVRQLVRAKRQKMVRAFKVLQEMRDEEPVVMQACWNQLVCVVQPNITNAHRELLWSVSDENKRGYIGKMAFLQLPDLLNIQVITLKSRTHPLEIWIPRIYSSSASRLICRVVQHRAFVYIYDFIILVNAVFIGLDEENSFFSYAEWVFLGLYLLEILMKLYTFEPRAFYARHQFWNWFDSIIIVSALVATILNSVLKPICLFSPVLRFRAIINTLVKIGPTILTFGQLILVVYYIFAMVGMELFKGKITYFENSASPGSEYCGNPLLKGSAFAKNNYCKNNFNNVWSSFVLLVELTVVNQWHNILFRKFFFNMSSLLASGFTAVTNASARIFFVIFHILVVIIIINIFVAFVLEAFFVEYTFSKGELQTSLEKKIEELELGIEQDKLDENLVEDMETCENDLGPSETVKGKPSLMFKIASKRYRTVDGLLQRMFEADLSPEDNADDEDPDNESPPGYNFPNPSYDTI</sequence>
<dbReference type="InterPro" id="IPR027359">
    <property type="entry name" value="Volt_channel_dom_sf"/>
</dbReference>
<gene>
    <name evidence="8" type="ORF">Z043_105861</name>
</gene>
<evidence type="ECO:0000256" key="4">
    <source>
        <dbReference type="ARBA" id="ARBA00023136"/>
    </source>
</evidence>
<dbReference type="STRING" id="113540.ENSSFOP00015045639"/>
<evidence type="ECO:0000256" key="1">
    <source>
        <dbReference type="ARBA" id="ARBA00004141"/>
    </source>
</evidence>
<dbReference type="SUPFAM" id="SSF81324">
    <property type="entry name" value="Voltage-gated potassium channels"/>
    <property type="match status" value="2"/>
</dbReference>
<name>A0A0P7V1U8_SCLFO</name>
<keyword evidence="2 6" id="KW-0812">Transmembrane</keyword>
<feature type="transmembrane region" description="Helical" evidence="6">
    <location>
        <begin position="506"/>
        <end position="527"/>
    </location>
</feature>
<comment type="caution">
    <text evidence="8">The sequence shown here is derived from an EMBL/GenBank/DDBJ whole genome shotgun (WGS) entry which is preliminary data.</text>
</comment>
<organism evidence="8 9">
    <name type="scientific">Scleropages formosus</name>
    <name type="common">Asian bonytongue</name>
    <name type="synonym">Osteoglossum formosum</name>
    <dbReference type="NCBI Taxonomy" id="113540"/>
    <lineage>
        <taxon>Eukaryota</taxon>
        <taxon>Metazoa</taxon>
        <taxon>Chordata</taxon>
        <taxon>Craniata</taxon>
        <taxon>Vertebrata</taxon>
        <taxon>Euteleostomi</taxon>
        <taxon>Actinopterygii</taxon>
        <taxon>Neopterygii</taxon>
        <taxon>Teleostei</taxon>
        <taxon>Osteoglossocephala</taxon>
        <taxon>Osteoglossomorpha</taxon>
        <taxon>Osteoglossiformes</taxon>
        <taxon>Osteoglossidae</taxon>
        <taxon>Scleropages</taxon>
    </lineage>
</organism>
<reference evidence="8 9" key="1">
    <citation type="submission" date="2015-08" db="EMBL/GenBank/DDBJ databases">
        <title>The genome of the Asian arowana (Scleropages formosus).</title>
        <authorList>
            <person name="Tan M.H."/>
            <person name="Gan H.M."/>
            <person name="Croft L.J."/>
            <person name="Austin C.M."/>
        </authorList>
    </citation>
    <scope>NUCLEOTIDE SEQUENCE [LARGE SCALE GENOMIC DNA]</scope>
    <source>
        <strain evidence="8">Aro1</strain>
    </source>
</reference>
<feature type="compositionally biased region" description="Acidic residues" evidence="5">
    <location>
        <begin position="770"/>
        <end position="783"/>
    </location>
</feature>
<dbReference type="InterPro" id="IPR005821">
    <property type="entry name" value="Ion_trans_dom"/>
</dbReference>
<evidence type="ECO:0000256" key="3">
    <source>
        <dbReference type="ARBA" id="ARBA00022989"/>
    </source>
</evidence>
<feature type="domain" description="Ion transport" evidence="7">
    <location>
        <begin position="84"/>
        <end position="329"/>
    </location>
</feature>
<feature type="transmembrane region" description="Helical" evidence="6">
    <location>
        <begin position="84"/>
        <end position="101"/>
    </location>
</feature>
<evidence type="ECO:0000256" key="5">
    <source>
        <dbReference type="SAM" id="MobiDB-lite"/>
    </source>
</evidence>
<feature type="compositionally biased region" description="Basic and acidic residues" evidence="5">
    <location>
        <begin position="1"/>
        <end position="22"/>
    </location>
</feature>
<accession>A0A0P7V1U8</accession>
<feature type="transmembrane region" description="Helical" evidence="6">
    <location>
        <begin position="148"/>
        <end position="167"/>
    </location>
</feature>
<dbReference type="GO" id="GO:0005216">
    <property type="term" value="F:monoatomic ion channel activity"/>
    <property type="evidence" value="ECO:0007669"/>
    <property type="project" value="InterPro"/>
</dbReference>
<feature type="transmembrane region" description="Helical" evidence="6">
    <location>
        <begin position="299"/>
        <end position="323"/>
    </location>
</feature>
<dbReference type="AlphaFoldDB" id="A0A0P7V1U8"/>
<evidence type="ECO:0000313" key="8">
    <source>
        <dbReference type="EMBL" id="KPP74935.1"/>
    </source>
</evidence>
<feature type="transmembrane region" description="Helical" evidence="6">
    <location>
        <begin position="472"/>
        <end position="494"/>
    </location>
</feature>
<evidence type="ECO:0000313" key="9">
    <source>
        <dbReference type="Proteomes" id="UP000034805"/>
    </source>
</evidence>